<dbReference type="GO" id="GO:0005829">
    <property type="term" value="C:cytosol"/>
    <property type="evidence" value="ECO:0007669"/>
    <property type="project" value="TreeGrafter"/>
</dbReference>
<name>A0A1G8BFT1_9FIRM</name>
<evidence type="ECO:0000313" key="12">
    <source>
        <dbReference type="EMBL" id="SDH32077.1"/>
    </source>
</evidence>
<dbReference type="PANTHER" id="PTHR48111:SF40">
    <property type="entry name" value="PHOSPHATE REGULON TRANSCRIPTIONAL REGULATORY PROTEIN PHOB"/>
    <property type="match status" value="1"/>
</dbReference>
<proteinExistence type="predicted"/>
<organism evidence="12 13">
    <name type="scientific">Desulfosporosinus hippei DSM 8344</name>
    <dbReference type="NCBI Taxonomy" id="1121419"/>
    <lineage>
        <taxon>Bacteria</taxon>
        <taxon>Bacillati</taxon>
        <taxon>Bacillota</taxon>
        <taxon>Clostridia</taxon>
        <taxon>Eubacteriales</taxon>
        <taxon>Desulfitobacteriaceae</taxon>
        <taxon>Desulfosporosinus</taxon>
    </lineage>
</organism>
<keyword evidence="3" id="KW-0902">Two-component regulatory system</keyword>
<dbReference type="GO" id="GO:0000976">
    <property type="term" value="F:transcription cis-regulatory region binding"/>
    <property type="evidence" value="ECO:0007669"/>
    <property type="project" value="TreeGrafter"/>
</dbReference>
<dbReference type="PROSITE" id="PS51755">
    <property type="entry name" value="OMPR_PHOB"/>
    <property type="match status" value="1"/>
</dbReference>
<dbReference type="InterPro" id="IPR001789">
    <property type="entry name" value="Sig_transdc_resp-reg_receiver"/>
</dbReference>
<keyword evidence="4" id="KW-0805">Transcription regulation</keyword>
<dbReference type="Proteomes" id="UP000198656">
    <property type="component" value="Unassembled WGS sequence"/>
</dbReference>
<evidence type="ECO:0000259" key="11">
    <source>
        <dbReference type="PROSITE" id="PS51755"/>
    </source>
</evidence>
<sequence>MPKVLVVDDEPKILKIVEHCLIREGYEVITALDGRQAIEQFHRQEPDLVILDLMLPHIDGFQVCRIIRETSSIPIIILSVRNEELDKILGFNLGVDDYLAKPFSPVELCLRIKAVLRRTRQEQHTSNPDLPTFSHRGLLINPATREVFIDDVLIELTAKEFDLLWFFVKHPNKVFTRKQLLYQIWQTDYYGNDDAVTVLISRLRDKIEQSKSQPSFIRTLRGVGYKFVICCD</sequence>
<gene>
    <name evidence="12" type="ORF">SAMN05443529_11226</name>
</gene>
<evidence type="ECO:0000313" key="13">
    <source>
        <dbReference type="Proteomes" id="UP000198656"/>
    </source>
</evidence>
<feature type="modified residue" description="4-aspartylphosphate" evidence="8">
    <location>
        <position position="52"/>
    </location>
</feature>
<dbReference type="SMART" id="SM00448">
    <property type="entry name" value="REC"/>
    <property type="match status" value="1"/>
</dbReference>
<dbReference type="SUPFAM" id="SSF52172">
    <property type="entry name" value="CheY-like"/>
    <property type="match status" value="1"/>
</dbReference>
<evidence type="ECO:0000256" key="9">
    <source>
        <dbReference type="PROSITE-ProRule" id="PRU01091"/>
    </source>
</evidence>
<dbReference type="STRING" id="1121419.SAMN05443529_11226"/>
<keyword evidence="2 8" id="KW-0597">Phosphoprotein</keyword>
<dbReference type="PANTHER" id="PTHR48111">
    <property type="entry name" value="REGULATOR OF RPOS"/>
    <property type="match status" value="1"/>
</dbReference>
<protein>
    <recommendedName>
        <fullName evidence="1">Stage 0 sporulation protein A homolog</fullName>
    </recommendedName>
</protein>
<dbReference type="CDD" id="cd00383">
    <property type="entry name" value="trans_reg_C"/>
    <property type="match status" value="1"/>
</dbReference>
<evidence type="ECO:0000256" key="4">
    <source>
        <dbReference type="ARBA" id="ARBA00023015"/>
    </source>
</evidence>
<dbReference type="GO" id="GO:0000156">
    <property type="term" value="F:phosphorelay response regulator activity"/>
    <property type="evidence" value="ECO:0007669"/>
    <property type="project" value="TreeGrafter"/>
</dbReference>
<keyword evidence="6" id="KW-0804">Transcription</keyword>
<dbReference type="InterPro" id="IPR001867">
    <property type="entry name" value="OmpR/PhoB-type_DNA-bd"/>
</dbReference>
<dbReference type="FunFam" id="3.40.50.2300:FF:000001">
    <property type="entry name" value="DNA-binding response regulator PhoB"/>
    <property type="match status" value="1"/>
</dbReference>
<evidence type="ECO:0000256" key="3">
    <source>
        <dbReference type="ARBA" id="ARBA00023012"/>
    </source>
</evidence>
<evidence type="ECO:0000259" key="10">
    <source>
        <dbReference type="PROSITE" id="PS50110"/>
    </source>
</evidence>
<evidence type="ECO:0000256" key="7">
    <source>
        <dbReference type="ARBA" id="ARBA00024867"/>
    </source>
</evidence>
<dbReference type="GO" id="GO:0006355">
    <property type="term" value="P:regulation of DNA-templated transcription"/>
    <property type="evidence" value="ECO:0007669"/>
    <property type="project" value="InterPro"/>
</dbReference>
<dbReference type="InterPro" id="IPR011006">
    <property type="entry name" value="CheY-like_superfamily"/>
</dbReference>
<evidence type="ECO:0000256" key="5">
    <source>
        <dbReference type="ARBA" id="ARBA00023125"/>
    </source>
</evidence>
<dbReference type="OrthoDB" id="9790454at2"/>
<feature type="domain" description="Response regulatory" evidence="10">
    <location>
        <begin position="3"/>
        <end position="116"/>
    </location>
</feature>
<dbReference type="Gene3D" id="1.10.10.10">
    <property type="entry name" value="Winged helix-like DNA-binding domain superfamily/Winged helix DNA-binding domain"/>
    <property type="match status" value="1"/>
</dbReference>
<dbReference type="InterPro" id="IPR036388">
    <property type="entry name" value="WH-like_DNA-bd_sf"/>
</dbReference>
<dbReference type="AlphaFoldDB" id="A0A1G8BFT1"/>
<feature type="DNA-binding region" description="OmpR/PhoB-type" evidence="9">
    <location>
        <begin position="128"/>
        <end position="229"/>
    </location>
</feature>
<dbReference type="EMBL" id="FNCP01000012">
    <property type="protein sequence ID" value="SDH32077.1"/>
    <property type="molecule type" value="Genomic_DNA"/>
</dbReference>
<reference evidence="13" key="1">
    <citation type="submission" date="2016-10" db="EMBL/GenBank/DDBJ databases">
        <authorList>
            <person name="Varghese N."/>
            <person name="Submissions S."/>
        </authorList>
    </citation>
    <scope>NUCLEOTIDE SEQUENCE [LARGE SCALE GENOMIC DNA]</scope>
    <source>
        <strain evidence="13">DSM 8344</strain>
    </source>
</reference>
<dbReference type="GO" id="GO:0032993">
    <property type="term" value="C:protein-DNA complex"/>
    <property type="evidence" value="ECO:0007669"/>
    <property type="project" value="TreeGrafter"/>
</dbReference>
<evidence type="ECO:0000256" key="8">
    <source>
        <dbReference type="PROSITE-ProRule" id="PRU00169"/>
    </source>
</evidence>
<dbReference type="RefSeq" id="WP_092333364.1">
    <property type="nucleotide sequence ID" value="NZ_FNCP01000012.1"/>
</dbReference>
<dbReference type="Gene3D" id="3.40.50.2300">
    <property type="match status" value="1"/>
</dbReference>
<accession>A0A1G8BFT1</accession>
<dbReference type="FunFam" id="1.10.10.10:FF:000018">
    <property type="entry name" value="DNA-binding response regulator ResD"/>
    <property type="match status" value="1"/>
</dbReference>
<comment type="function">
    <text evidence="7">May play the central regulatory role in sporulation. It may be an element of the effector pathway responsible for the activation of sporulation genes in response to nutritional stress. Spo0A may act in concert with spo0H (a sigma factor) to control the expression of some genes that are critical to the sporulation process.</text>
</comment>
<evidence type="ECO:0000256" key="6">
    <source>
        <dbReference type="ARBA" id="ARBA00023163"/>
    </source>
</evidence>
<feature type="domain" description="OmpR/PhoB-type" evidence="11">
    <location>
        <begin position="128"/>
        <end position="229"/>
    </location>
</feature>
<dbReference type="Pfam" id="PF00486">
    <property type="entry name" value="Trans_reg_C"/>
    <property type="match status" value="1"/>
</dbReference>
<dbReference type="Gene3D" id="6.10.250.690">
    <property type="match status" value="1"/>
</dbReference>
<evidence type="ECO:0000256" key="1">
    <source>
        <dbReference type="ARBA" id="ARBA00018672"/>
    </source>
</evidence>
<dbReference type="PROSITE" id="PS50110">
    <property type="entry name" value="RESPONSE_REGULATORY"/>
    <property type="match status" value="1"/>
</dbReference>
<dbReference type="SMART" id="SM00862">
    <property type="entry name" value="Trans_reg_C"/>
    <property type="match status" value="1"/>
</dbReference>
<keyword evidence="13" id="KW-1185">Reference proteome</keyword>
<dbReference type="InterPro" id="IPR039420">
    <property type="entry name" value="WalR-like"/>
</dbReference>
<keyword evidence="5 9" id="KW-0238">DNA-binding</keyword>
<evidence type="ECO:0000256" key="2">
    <source>
        <dbReference type="ARBA" id="ARBA00022553"/>
    </source>
</evidence>
<dbReference type="Pfam" id="PF00072">
    <property type="entry name" value="Response_reg"/>
    <property type="match status" value="1"/>
</dbReference>